<gene>
    <name evidence="1" type="ORF">O6H91_04G113000</name>
</gene>
<organism evidence="1 2">
    <name type="scientific">Diphasiastrum complanatum</name>
    <name type="common">Issler's clubmoss</name>
    <name type="synonym">Lycopodium complanatum</name>
    <dbReference type="NCBI Taxonomy" id="34168"/>
    <lineage>
        <taxon>Eukaryota</taxon>
        <taxon>Viridiplantae</taxon>
        <taxon>Streptophyta</taxon>
        <taxon>Embryophyta</taxon>
        <taxon>Tracheophyta</taxon>
        <taxon>Lycopodiopsida</taxon>
        <taxon>Lycopodiales</taxon>
        <taxon>Lycopodiaceae</taxon>
        <taxon>Lycopodioideae</taxon>
        <taxon>Diphasiastrum</taxon>
    </lineage>
</organism>
<evidence type="ECO:0000313" key="1">
    <source>
        <dbReference type="EMBL" id="KAJ7560090.1"/>
    </source>
</evidence>
<accession>A0ACC2E154</accession>
<reference evidence="2" key="1">
    <citation type="journal article" date="2024" name="Proc. Natl. Acad. Sci. U.S.A.">
        <title>Extraordinary preservation of gene collinearity over three hundred million years revealed in homosporous lycophytes.</title>
        <authorList>
            <person name="Li C."/>
            <person name="Wickell D."/>
            <person name="Kuo L.Y."/>
            <person name="Chen X."/>
            <person name="Nie B."/>
            <person name="Liao X."/>
            <person name="Peng D."/>
            <person name="Ji J."/>
            <person name="Jenkins J."/>
            <person name="Williams M."/>
            <person name="Shu S."/>
            <person name="Plott C."/>
            <person name="Barry K."/>
            <person name="Rajasekar S."/>
            <person name="Grimwood J."/>
            <person name="Han X."/>
            <person name="Sun S."/>
            <person name="Hou Z."/>
            <person name="He W."/>
            <person name="Dai G."/>
            <person name="Sun C."/>
            <person name="Schmutz J."/>
            <person name="Leebens-Mack J.H."/>
            <person name="Li F.W."/>
            <person name="Wang L."/>
        </authorList>
    </citation>
    <scope>NUCLEOTIDE SEQUENCE [LARGE SCALE GENOMIC DNA]</scope>
    <source>
        <strain evidence="2">cv. PW_Plant_1</strain>
    </source>
</reference>
<protein>
    <submittedName>
        <fullName evidence="1">Uncharacterized protein</fullName>
    </submittedName>
</protein>
<proteinExistence type="predicted"/>
<dbReference type="Proteomes" id="UP001162992">
    <property type="component" value="Chromosome 4"/>
</dbReference>
<comment type="caution">
    <text evidence="1">The sequence shown here is derived from an EMBL/GenBank/DDBJ whole genome shotgun (WGS) entry which is preliminary data.</text>
</comment>
<sequence>MHKASAENPKYEIAFWSSINAGKNGTKTLRERERHREREREREREMLAKLARLLRRRELIGTDKAGNCYYLHNEKIEGALVEKRWVEFKDGPDPKTIPVEWTSWLAGTRNIAPTPEEMSQLEEQRRLIKVKALFLEKEEEKRRFRAKSLQHISPDVSSPQSMEMLFQQIGNINPQAGDQSPLLNDAAASQKTDSSKDAEPSSRTSEPVGHGDTFIPGTWRPS</sequence>
<keyword evidence="2" id="KW-1185">Reference proteome</keyword>
<dbReference type="EMBL" id="CM055095">
    <property type="protein sequence ID" value="KAJ7560090.1"/>
    <property type="molecule type" value="Genomic_DNA"/>
</dbReference>
<name>A0ACC2E154_DIPCM</name>
<evidence type="ECO:0000313" key="2">
    <source>
        <dbReference type="Proteomes" id="UP001162992"/>
    </source>
</evidence>